<proteinExistence type="predicted"/>
<gene>
    <name evidence="1" type="ORF">BN1723_020939</name>
</gene>
<reference evidence="2" key="1">
    <citation type="submission" date="2015-05" db="EMBL/GenBank/DDBJ databases">
        <authorList>
            <person name="Fogelqvist Johan"/>
        </authorList>
    </citation>
    <scope>NUCLEOTIDE SEQUENCE [LARGE SCALE GENOMIC DNA]</scope>
</reference>
<organism evidence="1 2">
    <name type="scientific">Verticillium longisporum</name>
    <name type="common">Verticillium dahliae var. longisporum</name>
    <dbReference type="NCBI Taxonomy" id="100787"/>
    <lineage>
        <taxon>Eukaryota</taxon>
        <taxon>Fungi</taxon>
        <taxon>Dikarya</taxon>
        <taxon>Ascomycota</taxon>
        <taxon>Pezizomycotina</taxon>
        <taxon>Sordariomycetes</taxon>
        <taxon>Hypocreomycetidae</taxon>
        <taxon>Glomerellales</taxon>
        <taxon>Plectosphaerellaceae</taxon>
        <taxon>Verticillium</taxon>
    </lineage>
</organism>
<evidence type="ECO:0000313" key="2">
    <source>
        <dbReference type="Proteomes" id="UP000045706"/>
    </source>
</evidence>
<accession>A0A0G4KKZ6</accession>
<dbReference type="EMBL" id="CVQI01001306">
    <property type="protein sequence ID" value="CRK08435.1"/>
    <property type="molecule type" value="Genomic_DNA"/>
</dbReference>
<evidence type="ECO:0000313" key="1">
    <source>
        <dbReference type="EMBL" id="CRK08435.1"/>
    </source>
</evidence>
<protein>
    <submittedName>
        <fullName evidence="1">Uncharacterized protein</fullName>
    </submittedName>
</protein>
<sequence length="16" mass="1870">LHLVGEPQGFRGQERF</sequence>
<dbReference type="AlphaFoldDB" id="A0A0G4KKZ6"/>
<name>A0A0G4KKZ6_VERLO</name>
<feature type="non-terminal residue" evidence="1">
    <location>
        <position position="1"/>
    </location>
</feature>
<dbReference type="Proteomes" id="UP000045706">
    <property type="component" value="Unassembled WGS sequence"/>
</dbReference>